<organism evidence="15 16">
    <name type="scientific">Helicoverpa armigera</name>
    <name type="common">Cotton bollworm</name>
    <name type="synonym">Heliothis armigera</name>
    <dbReference type="NCBI Taxonomy" id="29058"/>
    <lineage>
        <taxon>Eukaryota</taxon>
        <taxon>Metazoa</taxon>
        <taxon>Ecdysozoa</taxon>
        <taxon>Arthropoda</taxon>
        <taxon>Hexapoda</taxon>
        <taxon>Insecta</taxon>
        <taxon>Pterygota</taxon>
        <taxon>Neoptera</taxon>
        <taxon>Endopterygota</taxon>
        <taxon>Lepidoptera</taxon>
        <taxon>Glossata</taxon>
        <taxon>Ditrysia</taxon>
        <taxon>Noctuoidea</taxon>
        <taxon>Noctuidae</taxon>
        <taxon>Heliothinae</taxon>
        <taxon>Helicoverpa</taxon>
    </lineage>
</organism>
<keyword evidence="8 11" id="KW-0804">Transcription</keyword>
<dbReference type="InterPro" id="IPR048338">
    <property type="entry name" value="Mediator_Med16"/>
</dbReference>
<evidence type="ECO:0000256" key="9">
    <source>
        <dbReference type="ARBA" id="ARBA00023242"/>
    </source>
</evidence>
<accession>A0A2W1BSP0</accession>
<evidence type="ECO:0000256" key="7">
    <source>
        <dbReference type="ARBA" id="ARBA00023159"/>
    </source>
</evidence>
<dbReference type="EMBL" id="KZ149912">
    <property type="protein sequence ID" value="PZC78092.1"/>
    <property type="molecule type" value="Genomic_DNA"/>
</dbReference>
<feature type="domain" description="Mediator complex subunit 16 C-terminal" evidence="14">
    <location>
        <begin position="781"/>
        <end position="845"/>
    </location>
</feature>
<feature type="domain" description="Mediator of RNA polymerase II transcription subunit 16 central helical bridge" evidence="13">
    <location>
        <begin position="509"/>
        <end position="692"/>
    </location>
</feature>
<feature type="domain" description="Mediator complex subunit Med16 N-terminal" evidence="12">
    <location>
        <begin position="119"/>
        <end position="227"/>
    </location>
</feature>
<evidence type="ECO:0000256" key="4">
    <source>
        <dbReference type="ARBA" id="ARBA00022574"/>
    </source>
</evidence>
<evidence type="ECO:0000256" key="2">
    <source>
        <dbReference type="ARBA" id="ARBA00006543"/>
    </source>
</evidence>
<dbReference type="PANTHER" id="PTHR13224">
    <property type="entry name" value="THYROID HORMONE RECEPTOR-ASSOCIATED PROTEIN-RELATED"/>
    <property type="match status" value="1"/>
</dbReference>
<dbReference type="InterPro" id="IPR021665">
    <property type="entry name" value="Mediator_Med16_N"/>
</dbReference>
<dbReference type="GO" id="GO:0016592">
    <property type="term" value="C:mediator complex"/>
    <property type="evidence" value="ECO:0007669"/>
    <property type="project" value="InterPro"/>
</dbReference>
<evidence type="ECO:0000259" key="14">
    <source>
        <dbReference type="Pfam" id="PF20719"/>
    </source>
</evidence>
<comment type="subcellular location">
    <subcellularLocation>
        <location evidence="1 11">Nucleus</location>
    </subcellularLocation>
</comment>
<dbReference type="InterPro" id="IPR048339">
    <property type="entry name" value="Mediator_Med16_C"/>
</dbReference>
<evidence type="ECO:0000259" key="13">
    <source>
        <dbReference type="Pfam" id="PF20718"/>
    </source>
</evidence>
<evidence type="ECO:0000256" key="5">
    <source>
        <dbReference type="ARBA" id="ARBA00022737"/>
    </source>
</evidence>
<keyword evidence="5" id="KW-0677">Repeat</keyword>
<dbReference type="Proteomes" id="UP000249218">
    <property type="component" value="Unassembled WGS sequence"/>
</dbReference>
<protein>
    <recommendedName>
        <fullName evidence="3 11">Mediator of RNA polymerase II transcription subunit 16</fullName>
    </recommendedName>
    <alternativeName>
        <fullName evidence="10 11">Mediator complex subunit 16</fullName>
    </alternativeName>
</protein>
<dbReference type="SUPFAM" id="SSF75011">
    <property type="entry name" value="3-carboxy-cis,cis-mucoante lactonizing enzyme"/>
    <property type="match status" value="1"/>
</dbReference>
<evidence type="ECO:0000256" key="10">
    <source>
        <dbReference type="ARBA" id="ARBA00032015"/>
    </source>
</evidence>
<sequence length="850" mass="91528">MELIYSMRRKPLKCEPPHFESVTDHDVVRPICTISTCNIIAFSSPTELDDTEGDTWGGHVYVCDLDTPWDSHKVTSTVHPISALEWDIEGKQLLVATTVGDVSVYTQKDYLLNEWTCEYSASFPGEHIIRATFFHNGRRLVMVDKKPDAPITERIQVLRSTPTLKGFGGVPCEGALILTATGLVGTLTPDGTSAHVTTDCLRPTRDHITSASIAHKNGSIVIAALSRAGGAAGRWCVRCASATVASAPAPALALKPLPTIYLPQQPVSVTWCGREDADSLLVAGSTLAMWKLTERAHQVHKLFAKGPLQGSTTPGGGPKPASDCFNTLAWQKTAAWGVEGGADAVGACSARLASAPHAVLATPHALHLLARDTHHYAWQQTAAWGVEGGADAVGACSARLASAPHAVLATPHALHLLARDTHHYLCSRAVVSAGAGAVEAASTPPKKTKYGPNAAPSGGACAIVSCVEMSALGGAVLAVDTHAQLHLYKLPQPWQDIPTPMAVQHATNLLEYALVAGYDSLDVLLACTGANKHNILELIYERLTESFQRQPPAFQQYYFHSWLKMRIAICRVIPTAQSSASWLTCLQSVQAAWAAAALALRPDDKPDAAPLQALLDDHDKTLLAIESKPEILPESLWLQPLRLALQRALDIGLTALLALAHQHQHQIHPHHYELWLDAGAVSVLRKLCRVARAAGRGAARAADALARPLARLATAPQPKQDLVDECIVLSTQWTGARVWESLPRCSVAAPHGKIWPLYLEYGVEPEALRYNPEPPAYAQCETTPSITMDAIRYMYLGGGSRPARWRQCARCGSRALAAAHPNKHPLQGAYDGRFLSACRCGGKWTLFSNI</sequence>
<keyword evidence="4" id="KW-0853">WD repeat</keyword>
<keyword evidence="9 11" id="KW-0539">Nucleus</keyword>
<comment type="similarity">
    <text evidence="2 11">Belongs to the Mediator complex subunit 16 family.</text>
</comment>
<comment type="subunit">
    <text evidence="11">Component of the Mediator complex.</text>
</comment>
<gene>
    <name evidence="15" type="primary">HaOG202627</name>
    <name evidence="11" type="synonym">MED16</name>
    <name evidence="15" type="ORF">B5X24_HaOG202627</name>
</gene>
<comment type="function">
    <text evidence="11">Component of the Mediator complex, a coactivator involved in the regulated transcription of nearly all RNA polymerase II-dependent genes. Mediator functions as a bridge to convey information from gene-specific regulatory proteins to the basal RNA polymerase II transcription machinery. Mediator is recruited to promoters by direct interactions with regulatory proteins and serves as a scaffold for the assembly of a functional preinitiation complex with RNA polymerase II and the general transcription factors.</text>
</comment>
<reference evidence="15 16" key="1">
    <citation type="journal article" date="2017" name="BMC Biol.">
        <title>Genomic innovations, transcriptional plasticity and gene loss underlying the evolution and divergence of two highly polyphagous and invasive Helicoverpa pest species.</title>
        <authorList>
            <person name="Pearce S.L."/>
            <person name="Clarke D.F."/>
            <person name="East P.D."/>
            <person name="Elfekih S."/>
            <person name="Gordon K.H."/>
            <person name="Jermiin L.S."/>
            <person name="McGaughran A."/>
            <person name="Oakeshott J.G."/>
            <person name="Papanikolaou A."/>
            <person name="Perera O.P."/>
            <person name="Rane R.V."/>
            <person name="Richards S."/>
            <person name="Tay W.T."/>
            <person name="Walsh T.K."/>
            <person name="Anderson A."/>
            <person name="Anderson C.J."/>
            <person name="Asgari S."/>
            <person name="Board P.G."/>
            <person name="Bretschneider A."/>
            <person name="Campbell P.M."/>
            <person name="Chertemps T."/>
            <person name="Christeller J.T."/>
            <person name="Coppin C.W."/>
            <person name="Downes S.J."/>
            <person name="Duan G."/>
            <person name="Farnsworth C.A."/>
            <person name="Good R.T."/>
            <person name="Han L.B."/>
            <person name="Han Y.C."/>
            <person name="Hatje K."/>
            <person name="Horne I."/>
            <person name="Huang Y.P."/>
            <person name="Hughes D.S."/>
            <person name="Jacquin-Joly E."/>
            <person name="James W."/>
            <person name="Jhangiani S."/>
            <person name="Kollmar M."/>
            <person name="Kuwar S.S."/>
            <person name="Li S."/>
            <person name="Liu N.Y."/>
            <person name="Maibeche M.T."/>
            <person name="Miller J.R."/>
            <person name="Montagne N."/>
            <person name="Perry T."/>
            <person name="Qu J."/>
            <person name="Song S.V."/>
            <person name="Sutton G.G."/>
            <person name="Vogel H."/>
            <person name="Walenz B.P."/>
            <person name="Xu W."/>
            <person name="Zhang H.J."/>
            <person name="Zou Z."/>
            <person name="Batterham P."/>
            <person name="Edwards O.R."/>
            <person name="Feyereisen R."/>
            <person name="Gibbs R.A."/>
            <person name="Heckel D.G."/>
            <person name="McGrath A."/>
            <person name="Robin C."/>
            <person name="Scherer S.E."/>
            <person name="Worley K.C."/>
            <person name="Wu Y.D."/>
        </authorList>
    </citation>
    <scope>NUCLEOTIDE SEQUENCE [LARGE SCALE GENOMIC DNA]</scope>
    <source>
        <strain evidence="15">Harm_GR_Male_#8</strain>
        <tissue evidence="15">Whole organism</tissue>
    </source>
</reference>
<evidence type="ECO:0000313" key="16">
    <source>
        <dbReference type="Proteomes" id="UP000249218"/>
    </source>
</evidence>
<dbReference type="Pfam" id="PF20719">
    <property type="entry name" value="Med16_C"/>
    <property type="match status" value="1"/>
</dbReference>
<dbReference type="AlphaFoldDB" id="A0A2W1BSP0"/>
<evidence type="ECO:0000259" key="12">
    <source>
        <dbReference type="Pfam" id="PF11635"/>
    </source>
</evidence>
<dbReference type="Pfam" id="PF20718">
    <property type="entry name" value="Med16_bridge"/>
    <property type="match status" value="1"/>
</dbReference>
<evidence type="ECO:0000256" key="6">
    <source>
        <dbReference type="ARBA" id="ARBA00023015"/>
    </source>
</evidence>
<name>A0A2W1BSP0_HELAM</name>
<dbReference type="InterPro" id="IPR048616">
    <property type="entry name" value="MED16_bridge"/>
</dbReference>
<dbReference type="Pfam" id="PF11635">
    <property type="entry name" value="Med16_N"/>
    <property type="match status" value="1"/>
</dbReference>
<keyword evidence="7 11" id="KW-0010">Activator</keyword>
<evidence type="ECO:0000256" key="8">
    <source>
        <dbReference type="ARBA" id="ARBA00023163"/>
    </source>
</evidence>
<proteinExistence type="inferred from homology"/>
<evidence type="ECO:0000256" key="1">
    <source>
        <dbReference type="ARBA" id="ARBA00004123"/>
    </source>
</evidence>
<keyword evidence="6 11" id="KW-0805">Transcription regulation</keyword>
<dbReference type="PANTHER" id="PTHR13224:SF6">
    <property type="entry name" value="MEDIATOR OF RNA POLYMERASE II TRANSCRIPTION SUBUNIT 16"/>
    <property type="match status" value="1"/>
</dbReference>
<evidence type="ECO:0000256" key="11">
    <source>
        <dbReference type="RuleBase" id="RU364149"/>
    </source>
</evidence>
<evidence type="ECO:0000313" key="15">
    <source>
        <dbReference type="EMBL" id="PZC78092.1"/>
    </source>
</evidence>
<dbReference type="GO" id="GO:0045893">
    <property type="term" value="P:positive regulation of DNA-templated transcription"/>
    <property type="evidence" value="ECO:0007669"/>
    <property type="project" value="TreeGrafter"/>
</dbReference>
<dbReference type="OrthoDB" id="10018574at2759"/>
<evidence type="ECO:0000256" key="3">
    <source>
        <dbReference type="ARBA" id="ARBA00019614"/>
    </source>
</evidence>
<keyword evidence="16" id="KW-1185">Reference proteome</keyword>